<dbReference type="Gene3D" id="1.10.100.10">
    <property type="entry name" value="Insulin-like"/>
    <property type="match status" value="1"/>
</dbReference>
<accession>A0A6P6XNP9</accession>
<keyword evidence="2" id="KW-0165">Cleavage on pair of basic residues</keyword>
<dbReference type="Proteomes" id="UP000515146">
    <property type="component" value="Unplaced"/>
</dbReference>
<feature type="region of interest" description="Disordered" evidence="5">
    <location>
        <begin position="1"/>
        <end position="21"/>
    </location>
</feature>
<evidence type="ECO:0000256" key="5">
    <source>
        <dbReference type="SAM" id="MobiDB-lite"/>
    </source>
</evidence>
<dbReference type="PANTHER" id="PTHR13647:SF4">
    <property type="entry name" value="INSULIN-LIKE PEPTIDE 1-RELATED"/>
    <property type="match status" value="1"/>
</dbReference>
<dbReference type="GO" id="GO:0005179">
    <property type="term" value="F:hormone activity"/>
    <property type="evidence" value="ECO:0007669"/>
    <property type="project" value="InterPro"/>
</dbReference>
<keyword evidence="3" id="KW-0732">Signal</keyword>
<reference evidence="8" key="1">
    <citation type="submission" date="2025-08" db="UniProtKB">
        <authorList>
            <consortium name="RefSeq"/>
        </authorList>
    </citation>
    <scope>IDENTIFICATION</scope>
    <source>
        <strain evidence="8">Airmid</strain>
    </source>
</reference>
<dbReference type="SUPFAM" id="SSF56994">
    <property type="entry name" value="Insulin-like"/>
    <property type="match status" value="1"/>
</dbReference>
<organism evidence="7 8">
    <name type="scientific">Dermatophagoides pteronyssinus</name>
    <name type="common">European house dust mite</name>
    <dbReference type="NCBI Taxonomy" id="6956"/>
    <lineage>
        <taxon>Eukaryota</taxon>
        <taxon>Metazoa</taxon>
        <taxon>Ecdysozoa</taxon>
        <taxon>Arthropoda</taxon>
        <taxon>Chelicerata</taxon>
        <taxon>Arachnida</taxon>
        <taxon>Acari</taxon>
        <taxon>Acariformes</taxon>
        <taxon>Sarcoptiformes</taxon>
        <taxon>Astigmata</taxon>
        <taxon>Psoroptidia</taxon>
        <taxon>Analgoidea</taxon>
        <taxon>Pyroglyphidae</taxon>
        <taxon>Dermatophagoidinae</taxon>
        <taxon>Dermatophagoides</taxon>
    </lineage>
</organism>
<dbReference type="Pfam" id="PF00049">
    <property type="entry name" value="Insulin"/>
    <property type="match status" value="1"/>
</dbReference>
<comment type="subunit">
    <text evidence="1">Heterodimer of a B chain and an A chain linked by two disulfide bonds.</text>
</comment>
<dbReference type="RefSeq" id="XP_027195097.1">
    <property type="nucleotide sequence ID" value="XM_027339296.1"/>
</dbReference>
<keyword evidence="7" id="KW-1185">Reference proteome</keyword>
<name>A0A6P6XNP9_DERPT</name>
<evidence type="ECO:0000313" key="8">
    <source>
        <dbReference type="RefSeq" id="XP_027195097.1"/>
    </source>
</evidence>
<dbReference type="AlphaFoldDB" id="A0A6P6XNP9"/>
<evidence type="ECO:0000259" key="6">
    <source>
        <dbReference type="SMART" id="SM00078"/>
    </source>
</evidence>
<dbReference type="GO" id="GO:0005576">
    <property type="term" value="C:extracellular region"/>
    <property type="evidence" value="ECO:0007669"/>
    <property type="project" value="InterPro"/>
</dbReference>
<gene>
    <name evidence="8" type="primary">LOC113789723</name>
</gene>
<evidence type="ECO:0000256" key="3">
    <source>
        <dbReference type="ARBA" id="ARBA00022729"/>
    </source>
</evidence>
<dbReference type="OrthoDB" id="6330326at2759"/>
<feature type="compositionally biased region" description="Polar residues" evidence="5">
    <location>
        <begin position="1"/>
        <end position="18"/>
    </location>
</feature>
<evidence type="ECO:0000313" key="7">
    <source>
        <dbReference type="Proteomes" id="UP000515146"/>
    </source>
</evidence>
<evidence type="ECO:0000256" key="4">
    <source>
        <dbReference type="ARBA" id="ARBA00023157"/>
    </source>
</evidence>
<dbReference type="SMART" id="SM00078">
    <property type="entry name" value="IlGF"/>
    <property type="match status" value="1"/>
</dbReference>
<dbReference type="InParanoid" id="A0A6P6XNP9"/>
<dbReference type="InterPro" id="IPR016179">
    <property type="entry name" value="Insulin-like"/>
</dbReference>
<dbReference type="PANTHER" id="PTHR13647">
    <property type="entry name" value="INSULIN-LIKE PEPTIDE 2-RELATED"/>
    <property type="match status" value="1"/>
</dbReference>
<keyword evidence="4" id="KW-1015">Disulfide bond</keyword>
<evidence type="ECO:0000256" key="1">
    <source>
        <dbReference type="ARBA" id="ARBA00011207"/>
    </source>
</evidence>
<proteinExistence type="predicted"/>
<dbReference type="KEGG" id="dpte:113789723"/>
<protein>
    <recommendedName>
        <fullName evidence="6">Insulin-like domain-containing protein</fullName>
    </recommendedName>
</protein>
<dbReference type="InterPro" id="IPR036438">
    <property type="entry name" value="Insulin-like_sf"/>
</dbReference>
<evidence type="ECO:0000256" key="2">
    <source>
        <dbReference type="ARBA" id="ARBA00022685"/>
    </source>
</evidence>
<sequence>MTFNKNLNNKQTKKMSTTNEKHRKSKLLSIITILISCLCHLINVNNSNYGVMANLSNNENGIENNAGETLFPIYSSDSTATEMVMTKSNNDINNNNNNNNMNRMNFDNYETINSLVPMVSSSSLLSSPINIETRGAEKQHYCGENLIKALALYCKGYYANKRTSGLSNINPNHEETYDIYSIKDCRNEPYTMNSNNDISNNGGMIDMNQLSLANNNDNNVINNKNYKQNNYNNNNNNNNWNELTWSDILNILKYSHNKHDQQQQNQQSLSYTNQGYINDWWLDSFTRTHNNNYNHRIQRPKRGIVDECCKRPCGLKTLNQYCGIRKRPTY</sequence>
<feature type="domain" description="Insulin-like" evidence="6">
    <location>
        <begin position="139"/>
        <end position="322"/>
    </location>
</feature>